<dbReference type="AlphaFoldDB" id="A0A5B7GEF6"/>
<reference evidence="1 2" key="1">
    <citation type="submission" date="2019-05" db="EMBL/GenBank/DDBJ databases">
        <title>Another draft genome of Portunus trituberculatus and its Hox gene families provides insights of decapod evolution.</title>
        <authorList>
            <person name="Jeong J.-H."/>
            <person name="Song I."/>
            <person name="Kim S."/>
            <person name="Choi T."/>
            <person name="Kim D."/>
            <person name="Ryu S."/>
            <person name="Kim W."/>
        </authorList>
    </citation>
    <scope>NUCLEOTIDE SEQUENCE [LARGE SCALE GENOMIC DNA]</scope>
    <source>
        <tissue evidence="1">Muscle</tissue>
    </source>
</reference>
<evidence type="ECO:0000313" key="2">
    <source>
        <dbReference type="Proteomes" id="UP000324222"/>
    </source>
</evidence>
<accession>A0A5B7GEF6</accession>
<comment type="caution">
    <text evidence="1">The sequence shown here is derived from an EMBL/GenBank/DDBJ whole genome shotgun (WGS) entry which is preliminary data.</text>
</comment>
<protein>
    <submittedName>
        <fullName evidence="1">Uncharacterized protein</fullName>
    </submittedName>
</protein>
<gene>
    <name evidence="1" type="ORF">E2C01_051320</name>
</gene>
<evidence type="ECO:0000313" key="1">
    <source>
        <dbReference type="EMBL" id="MPC57342.1"/>
    </source>
</evidence>
<name>A0A5B7GEF6_PORTR</name>
<keyword evidence="2" id="KW-1185">Reference proteome</keyword>
<dbReference type="EMBL" id="VSRR010014704">
    <property type="protein sequence ID" value="MPC57342.1"/>
    <property type="molecule type" value="Genomic_DNA"/>
</dbReference>
<sequence>MGLCSASLIVTSWTNLHGYFTFTYGDFPASLPKERLFAEGCSIYGLSVRQSSARVHQAKWSMFCGWCESTGCHLLLASVMD</sequence>
<proteinExistence type="predicted"/>
<dbReference type="Proteomes" id="UP000324222">
    <property type="component" value="Unassembled WGS sequence"/>
</dbReference>
<organism evidence="1 2">
    <name type="scientific">Portunus trituberculatus</name>
    <name type="common">Swimming crab</name>
    <name type="synonym">Neptunus trituberculatus</name>
    <dbReference type="NCBI Taxonomy" id="210409"/>
    <lineage>
        <taxon>Eukaryota</taxon>
        <taxon>Metazoa</taxon>
        <taxon>Ecdysozoa</taxon>
        <taxon>Arthropoda</taxon>
        <taxon>Crustacea</taxon>
        <taxon>Multicrustacea</taxon>
        <taxon>Malacostraca</taxon>
        <taxon>Eumalacostraca</taxon>
        <taxon>Eucarida</taxon>
        <taxon>Decapoda</taxon>
        <taxon>Pleocyemata</taxon>
        <taxon>Brachyura</taxon>
        <taxon>Eubrachyura</taxon>
        <taxon>Portunoidea</taxon>
        <taxon>Portunidae</taxon>
        <taxon>Portuninae</taxon>
        <taxon>Portunus</taxon>
    </lineage>
</organism>